<dbReference type="EMBL" id="CAJVCH010534553">
    <property type="protein sequence ID" value="CAG7824989.1"/>
    <property type="molecule type" value="Genomic_DNA"/>
</dbReference>
<comment type="caution">
    <text evidence="2">The sequence shown here is derived from an EMBL/GenBank/DDBJ whole genome shotgun (WGS) entry which is preliminary data.</text>
</comment>
<proteinExistence type="predicted"/>
<keyword evidence="1" id="KW-0732">Signal</keyword>
<dbReference type="Proteomes" id="UP000708208">
    <property type="component" value="Unassembled WGS sequence"/>
</dbReference>
<reference evidence="2" key="1">
    <citation type="submission" date="2021-06" db="EMBL/GenBank/DDBJ databases">
        <authorList>
            <person name="Hodson N. C."/>
            <person name="Mongue J. A."/>
            <person name="Jaron S. K."/>
        </authorList>
    </citation>
    <scope>NUCLEOTIDE SEQUENCE</scope>
</reference>
<accession>A0A8J2LKV9</accession>
<organism evidence="2 3">
    <name type="scientific">Allacma fusca</name>
    <dbReference type="NCBI Taxonomy" id="39272"/>
    <lineage>
        <taxon>Eukaryota</taxon>
        <taxon>Metazoa</taxon>
        <taxon>Ecdysozoa</taxon>
        <taxon>Arthropoda</taxon>
        <taxon>Hexapoda</taxon>
        <taxon>Collembola</taxon>
        <taxon>Symphypleona</taxon>
        <taxon>Sminthuridae</taxon>
        <taxon>Allacma</taxon>
    </lineage>
</organism>
<gene>
    <name evidence="2" type="ORF">AFUS01_LOCUS35117</name>
</gene>
<evidence type="ECO:0000313" key="3">
    <source>
        <dbReference type="Proteomes" id="UP000708208"/>
    </source>
</evidence>
<feature type="chain" id="PRO_5035222872" evidence="1">
    <location>
        <begin position="17"/>
        <end position="77"/>
    </location>
</feature>
<evidence type="ECO:0000313" key="2">
    <source>
        <dbReference type="EMBL" id="CAG7824989.1"/>
    </source>
</evidence>
<protein>
    <submittedName>
        <fullName evidence="2">Uncharacterized protein</fullName>
    </submittedName>
</protein>
<keyword evidence="3" id="KW-1185">Reference proteome</keyword>
<evidence type="ECO:0000256" key="1">
    <source>
        <dbReference type="SAM" id="SignalP"/>
    </source>
</evidence>
<name>A0A8J2LKV9_9HEXA</name>
<sequence>MKIIILFVAILALATAQYPPYPYPPYGGYSPNTAIQNSNANSGNFGTSLASGTANANMGYSPYRDAHVVIQKRLNRW</sequence>
<dbReference type="AlphaFoldDB" id="A0A8J2LKV9"/>
<feature type="signal peptide" evidence="1">
    <location>
        <begin position="1"/>
        <end position="16"/>
    </location>
</feature>